<reference evidence="3" key="1">
    <citation type="journal article" date="2021" name="Nat. Commun.">
        <title>Genetic determinants of endophytism in the Arabidopsis root mycobiome.</title>
        <authorList>
            <person name="Mesny F."/>
            <person name="Miyauchi S."/>
            <person name="Thiergart T."/>
            <person name="Pickel B."/>
            <person name="Atanasova L."/>
            <person name="Karlsson M."/>
            <person name="Huettel B."/>
            <person name="Barry K.W."/>
            <person name="Haridas S."/>
            <person name="Chen C."/>
            <person name="Bauer D."/>
            <person name="Andreopoulos W."/>
            <person name="Pangilinan J."/>
            <person name="LaButti K."/>
            <person name="Riley R."/>
            <person name="Lipzen A."/>
            <person name="Clum A."/>
            <person name="Drula E."/>
            <person name="Henrissat B."/>
            <person name="Kohler A."/>
            <person name="Grigoriev I.V."/>
            <person name="Martin F.M."/>
            <person name="Hacquard S."/>
        </authorList>
    </citation>
    <scope>NUCLEOTIDE SEQUENCE</scope>
    <source>
        <strain evidence="3">MPI-SDFR-AT-0073</strain>
    </source>
</reference>
<feature type="transmembrane region" description="Helical" evidence="1">
    <location>
        <begin position="81"/>
        <end position="101"/>
    </location>
</feature>
<keyword evidence="1" id="KW-1133">Transmembrane helix</keyword>
<feature type="signal peptide" evidence="2">
    <location>
        <begin position="1"/>
        <end position="15"/>
    </location>
</feature>
<sequence length="222" mass="25657">MILALILYIFYKAHSTPMCPRGRFEMPVKHPVVSGLIAEAFLSTFTLFIVLETIGMYVFLLHNDSHRYPNPTKIQETRLNALQYVATWAISMLAIMFHAQVRRKTWARALNSWPALRHPTRCFVGVALATAWIAVFAQASYVTLYWTPSKDVRLLGIGDLRITIWLAANFIVWLVACVTFVMRAFDEELERGTQTVLRDARRARRRQQYAELEKIRSYGTMI</sequence>
<feature type="transmembrane region" description="Helical" evidence="1">
    <location>
        <begin position="36"/>
        <end position="61"/>
    </location>
</feature>
<name>A0A9P8UXV5_9PEZI</name>
<feature type="transmembrane region" description="Helical" evidence="1">
    <location>
        <begin position="122"/>
        <end position="142"/>
    </location>
</feature>
<keyword evidence="1" id="KW-0472">Membrane</keyword>
<dbReference type="GeneID" id="70125813"/>
<proteinExistence type="predicted"/>
<protein>
    <submittedName>
        <fullName evidence="3">Uncharacterized protein</fullName>
    </submittedName>
</protein>
<organism evidence="3 4">
    <name type="scientific">Truncatella angustata</name>
    <dbReference type="NCBI Taxonomy" id="152316"/>
    <lineage>
        <taxon>Eukaryota</taxon>
        <taxon>Fungi</taxon>
        <taxon>Dikarya</taxon>
        <taxon>Ascomycota</taxon>
        <taxon>Pezizomycotina</taxon>
        <taxon>Sordariomycetes</taxon>
        <taxon>Xylariomycetidae</taxon>
        <taxon>Amphisphaeriales</taxon>
        <taxon>Sporocadaceae</taxon>
        <taxon>Truncatella</taxon>
    </lineage>
</organism>
<feature type="transmembrane region" description="Helical" evidence="1">
    <location>
        <begin position="162"/>
        <end position="182"/>
    </location>
</feature>
<comment type="caution">
    <text evidence="3">The sequence shown here is derived from an EMBL/GenBank/DDBJ whole genome shotgun (WGS) entry which is preliminary data.</text>
</comment>
<evidence type="ECO:0000313" key="3">
    <source>
        <dbReference type="EMBL" id="KAH6660342.1"/>
    </source>
</evidence>
<feature type="chain" id="PRO_5040385562" evidence="2">
    <location>
        <begin position="16"/>
        <end position="222"/>
    </location>
</feature>
<keyword evidence="4" id="KW-1185">Reference proteome</keyword>
<dbReference type="Proteomes" id="UP000758603">
    <property type="component" value="Unassembled WGS sequence"/>
</dbReference>
<evidence type="ECO:0000313" key="4">
    <source>
        <dbReference type="Proteomes" id="UP000758603"/>
    </source>
</evidence>
<accession>A0A9P8UXV5</accession>
<dbReference type="RefSeq" id="XP_045964473.1">
    <property type="nucleotide sequence ID" value="XM_046096921.1"/>
</dbReference>
<evidence type="ECO:0000256" key="1">
    <source>
        <dbReference type="SAM" id="Phobius"/>
    </source>
</evidence>
<gene>
    <name evidence="3" type="ORF">BKA67DRAFT_48564</name>
</gene>
<dbReference type="AlphaFoldDB" id="A0A9P8UXV5"/>
<dbReference type="EMBL" id="JAGPXC010000001">
    <property type="protein sequence ID" value="KAH6660342.1"/>
    <property type="molecule type" value="Genomic_DNA"/>
</dbReference>
<evidence type="ECO:0000256" key="2">
    <source>
        <dbReference type="SAM" id="SignalP"/>
    </source>
</evidence>
<keyword evidence="2" id="KW-0732">Signal</keyword>
<keyword evidence="1" id="KW-0812">Transmembrane</keyword>